<feature type="domain" description="ABC transmembrane type-1" evidence="8">
    <location>
        <begin position="329"/>
        <end position="535"/>
    </location>
</feature>
<comment type="subcellular location">
    <subcellularLocation>
        <location evidence="1 7">Cell membrane</location>
        <topology evidence="1 7">Multi-pass membrane protein</topology>
    </subcellularLocation>
</comment>
<evidence type="ECO:0000256" key="5">
    <source>
        <dbReference type="ARBA" id="ARBA00022989"/>
    </source>
</evidence>
<feature type="transmembrane region" description="Helical" evidence="7">
    <location>
        <begin position="457"/>
        <end position="481"/>
    </location>
</feature>
<feature type="transmembrane region" description="Helical" evidence="7">
    <location>
        <begin position="517"/>
        <end position="536"/>
    </location>
</feature>
<dbReference type="PROSITE" id="PS50928">
    <property type="entry name" value="ABC_TM1"/>
    <property type="match status" value="2"/>
</dbReference>
<keyword evidence="4 7" id="KW-0812">Transmembrane</keyword>
<dbReference type="Gene3D" id="1.10.3720.10">
    <property type="entry name" value="MetI-like"/>
    <property type="match status" value="2"/>
</dbReference>
<keyword evidence="6 7" id="KW-0472">Membrane</keyword>
<evidence type="ECO:0000256" key="4">
    <source>
        <dbReference type="ARBA" id="ARBA00022692"/>
    </source>
</evidence>
<feature type="transmembrane region" description="Helical" evidence="7">
    <location>
        <begin position="53"/>
        <end position="75"/>
    </location>
</feature>
<evidence type="ECO:0000256" key="2">
    <source>
        <dbReference type="ARBA" id="ARBA00022448"/>
    </source>
</evidence>
<dbReference type="PANTHER" id="PTHR30183:SF2">
    <property type="entry name" value="IRON UTILIZATION PROTEIN"/>
    <property type="match status" value="1"/>
</dbReference>
<evidence type="ECO:0000259" key="8">
    <source>
        <dbReference type="PROSITE" id="PS50928"/>
    </source>
</evidence>
<comment type="caution">
    <text evidence="9">The sequence shown here is derived from an EMBL/GenBank/DDBJ whole genome shotgun (WGS) entry which is preliminary data.</text>
</comment>
<feature type="transmembrane region" description="Helical" evidence="7">
    <location>
        <begin position="333"/>
        <end position="354"/>
    </location>
</feature>
<feature type="transmembrane region" description="Helical" evidence="7">
    <location>
        <begin position="238"/>
        <end position="257"/>
    </location>
</feature>
<dbReference type="GO" id="GO:0055085">
    <property type="term" value="P:transmembrane transport"/>
    <property type="evidence" value="ECO:0007669"/>
    <property type="project" value="InterPro"/>
</dbReference>
<evidence type="ECO:0000256" key="6">
    <source>
        <dbReference type="ARBA" id="ARBA00023136"/>
    </source>
</evidence>
<reference evidence="9 10" key="1">
    <citation type="submission" date="2019-03" db="EMBL/GenBank/DDBJ databases">
        <title>Genomic Encyclopedia of Type Strains, Phase III (KMG-III): the genomes of soil and plant-associated and newly described type strains.</title>
        <authorList>
            <person name="Whitman W."/>
        </authorList>
    </citation>
    <scope>NUCLEOTIDE SEQUENCE [LARGE SCALE GENOMIC DNA]</scope>
    <source>
        <strain evidence="9 10">CGMCC 1.7660</strain>
    </source>
</reference>
<dbReference type="Proteomes" id="UP000295783">
    <property type="component" value="Unassembled WGS sequence"/>
</dbReference>
<feature type="transmembrane region" description="Helical" evidence="7">
    <location>
        <begin position="184"/>
        <end position="206"/>
    </location>
</feature>
<dbReference type="PANTHER" id="PTHR30183">
    <property type="entry name" value="MOLYBDENUM TRANSPORT SYSTEM PERMEASE PROTEIN MODB"/>
    <property type="match status" value="1"/>
</dbReference>
<gene>
    <name evidence="9" type="ORF">A8950_3747</name>
</gene>
<feature type="domain" description="ABC transmembrane type-1" evidence="8">
    <location>
        <begin position="52"/>
        <end position="259"/>
    </location>
</feature>
<dbReference type="GO" id="GO:0005886">
    <property type="term" value="C:plasma membrane"/>
    <property type="evidence" value="ECO:0007669"/>
    <property type="project" value="UniProtKB-SubCell"/>
</dbReference>
<feature type="transmembrane region" description="Helical" evidence="7">
    <location>
        <begin position="403"/>
        <end position="424"/>
    </location>
</feature>
<dbReference type="CDD" id="cd06261">
    <property type="entry name" value="TM_PBP2"/>
    <property type="match status" value="1"/>
</dbReference>
<dbReference type="Pfam" id="PF00528">
    <property type="entry name" value="BPD_transp_1"/>
    <property type="match status" value="1"/>
</dbReference>
<feature type="transmembrane region" description="Helical" evidence="7">
    <location>
        <begin position="12"/>
        <end position="33"/>
    </location>
</feature>
<proteinExistence type="inferred from homology"/>
<evidence type="ECO:0000256" key="1">
    <source>
        <dbReference type="ARBA" id="ARBA00004651"/>
    </source>
</evidence>
<keyword evidence="3" id="KW-1003">Cell membrane</keyword>
<dbReference type="RefSeq" id="WP_243735706.1">
    <property type="nucleotide sequence ID" value="NZ_SNYW01000014.1"/>
</dbReference>
<feature type="transmembrane region" description="Helical" evidence="7">
    <location>
        <begin position="289"/>
        <end position="313"/>
    </location>
</feature>
<keyword evidence="2 7" id="KW-0813">Transport</keyword>
<name>A0A4R6WD39_9PROT</name>
<keyword evidence="5 7" id="KW-1133">Transmembrane helix</keyword>
<dbReference type="FunFam" id="1.10.3720.10:FF:000088">
    <property type="entry name" value="Iron(III) ABC transporter, permease protein"/>
    <property type="match status" value="1"/>
</dbReference>
<dbReference type="AlphaFoldDB" id="A0A4R6WD39"/>
<protein>
    <submittedName>
        <fullName evidence="9">Iron(III) transport system permease protein</fullName>
    </submittedName>
</protein>
<dbReference type="EMBL" id="SNYW01000014">
    <property type="protein sequence ID" value="TDQ77593.1"/>
    <property type="molecule type" value="Genomic_DNA"/>
</dbReference>
<evidence type="ECO:0000313" key="10">
    <source>
        <dbReference type="Proteomes" id="UP000295783"/>
    </source>
</evidence>
<dbReference type="InterPro" id="IPR035906">
    <property type="entry name" value="MetI-like_sf"/>
</dbReference>
<dbReference type="InterPro" id="IPR000515">
    <property type="entry name" value="MetI-like"/>
</dbReference>
<accession>A0A4R6WD39</accession>
<dbReference type="SUPFAM" id="SSF161098">
    <property type="entry name" value="MetI-like"/>
    <property type="match status" value="2"/>
</dbReference>
<keyword evidence="10" id="KW-1185">Reference proteome</keyword>
<feature type="transmembrane region" description="Helical" evidence="7">
    <location>
        <begin position="87"/>
        <end position="107"/>
    </location>
</feature>
<evidence type="ECO:0000313" key="9">
    <source>
        <dbReference type="EMBL" id="TDQ77593.1"/>
    </source>
</evidence>
<evidence type="ECO:0000256" key="7">
    <source>
        <dbReference type="RuleBase" id="RU363032"/>
    </source>
</evidence>
<evidence type="ECO:0000256" key="3">
    <source>
        <dbReference type="ARBA" id="ARBA00022475"/>
    </source>
</evidence>
<feature type="transmembrane region" description="Helical" evidence="7">
    <location>
        <begin position="140"/>
        <end position="163"/>
    </location>
</feature>
<sequence>MGLSWQGPLWIAAVWLVAACVAFPIFVVLSHVFAPKGEVWSHLAETVLTEYVANSVLIALGVGCGVLLLGVPTAWLVTLCRFPGRRWFDWALLLPMAMPAYVIAYTYTGLLDYAGPVQSFLREILDAPGGLRWLPDIRSLPGAIIMLVLVLYPYVYLLARAAFLEQSACVLEVSRTLGCSPWRSFWRVALPLARPALVSGVALALMEALNDFGTVDYFGVQTLATGIYRVWRGMGDPVAASQIAALLLLLVFLLLGLERWSRGRRSFAHSTNRYRPLPRFRLKGSRAGIAIAVCALPVLLGFILPAAVLLSWAVANADMWQFDRFGALVRNSFLMAGFAACLAVAIAAILAYALRLRPSVPTRAAVRIAGFGYAIPGPVLAIGILLPFAAIDHMLNAWSQAGFGIGVGLVFSGTLFALTFAYLVRFMTVSLNVVEASLGKVTPSMDHAARSLGRSPFGTLTSVHLPIMKGSLLTAAIVVFVDVLKELPATLVLRPFNFDTLAVVTYNLASDERLAEAAGPALAIVAVGILPVYLMARASAVARPGRDARVGTEAMGSTSWRSARVGAE</sequence>
<comment type="similarity">
    <text evidence="7">Belongs to the binding-protein-dependent transport system permease family.</text>
</comment>
<feature type="transmembrane region" description="Helical" evidence="7">
    <location>
        <begin position="366"/>
        <end position="391"/>
    </location>
</feature>
<organism evidence="9 10">
    <name type="scientific">Dongia mobilis</name>
    <dbReference type="NCBI Taxonomy" id="578943"/>
    <lineage>
        <taxon>Bacteria</taxon>
        <taxon>Pseudomonadati</taxon>
        <taxon>Pseudomonadota</taxon>
        <taxon>Alphaproteobacteria</taxon>
        <taxon>Rhodospirillales</taxon>
        <taxon>Dongiaceae</taxon>
        <taxon>Dongia</taxon>
    </lineage>
</organism>